<evidence type="ECO:0000313" key="2">
    <source>
        <dbReference type="Proteomes" id="UP001732700"/>
    </source>
</evidence>
<reference evidence="1" key="2">
    <citation type="submission" date="2025-09" db="UniProtKB">
        <authorList>
            <consortium name="EnsemblPlants"/>
        </authorList>
    </citation>
    <scope>IDENTIFICATION</scope>
</reference>
<accession>A0ACD6AJ36</accession>
<proteinExistence type="predicted"/>
<sequence>MIMIGETPLGYAVVKGTVNTVRYLLDHGANPDKPSGDRSSAPLHLAVAEDVFEMLQHIRTTGRPFVPFTDTSDKIHATHREKCVKLLIEGGADLKGVGSANPIIVAITEGLTESLKCLIKAGADPNVLDDLGRLPIEVAASLNSRAHVKILFPLTSRIPFVREWSIDGIIAYVKSAMEDDPILKMNPANMKLEANKAYRRKDYVTAARLYHAALGYFREDKTLISNRSLCWLKMGEGDKALRDAQICRRRYGDWPKACFLEGAARMLLKDYEKARDAFVDGLKLDTGNTEIENALREALHSLKMSHDNRKDH</sequence>
<protein>
    <submittedName>
        <fullName evidence="1">Uncharacterized protein</fullName>
    </submittedName>
</protein>
<reference evidence="1" key="1">
    <citation type="submission" date="2021-05" db="EMBL/GenBank/DDBJ databases">
        <authorList>
            <person name="Scholz U."/>
            <person name="Mascher M."/>
            <person name="Fiebig A."/>
        </authorList>
    </citation>
    <scope>NUCLEOTIDE SEQUENCE [LARGE SCALE GENOMIC DNA]</scope>
</reference>
<dbReference type="Proteomes" id="UP001732700">
    <property type="component" value="Chromosome 7D"/>
</dbReference>
<keyword evidence="2" id="KW-1185">Reference proteome</keyword>
<name>A0ACD6AJ36_AVESA</name>
<organism evidence="1 2">
    <name type="scientific">Avena sativa</name>
    <name type="common">Oat</name>
    <dbReference type="NCBI Taxonomy" id="4498"/>
    <lineage>
        <taxon>Eukaryota</taxon>
        <taxon>Viridiplantae</taxon>
        <taxon>Streptophyta</taxon>
        <taxon>Embryophyta</taxon>
        <taxon>Tracheophyta</taxon>
        <taxon>Spermatophyta</taxon>
        <taxon>Magnoliopsida</taxon>
        <taxon>Liliopsida</taxon>
        <taxon>Poales</taxon>
        <taxon>Poaceae</taxon>
        <taxon>BOP clade</taxon>
        <taxon>Pooideae</taxon>
        <taxon>Poodae</taxon>
        <taxon>Poeae</taxon>
        <taxon>Poeae Chloroplast Group 1 (Aveneae type)</taxon>
        <taxon>Aveninae</taxon>
        <taxon>Avena</taxon>
    </lineage>
</organism>
<dbReference type="EnsemblPlants" id="AVESA.00010b.r2.7DG1369610.1">
    <property type="protein sequence ID" value="AVESA.00010b.r2.7DG1369610.1.CDS"/>
    <property type="gene ID" value="AVESA.00010b.r2.7DG1369610"/>
</dbReference>
<evidence type="ECO:0000313" key="1">
    <source>
        <dbReference type="EnsemblPlants" id="AVESA.00010b.r2.7DG1369610.1.CDS"/>
    </source>
</evidence>